<keyword evidence="3" id="KW-1185">Reference proteome</keyword>
<dbReference type="InterPro" id="IPR045540">
    <property type="entry name" value="YegS/DAGK_C"/>
</dbReference>
<dbReference type="EMBL" id="BKZQ01000015">
    <property type="protein sequence ID" value="GER70152.1"/>
    <property type="molecule type" value="Genomic_DNA"/>
</dbReference>
<dbReference type="Gene3D" id="2.60.200.40">
    <property type="match status" value="1"/>
</dbReference>
<dbReference type="SUPFAM" id="SSF111331">
    <property type="entry name" value="NAD kinase/diacylglycerol kinase-like"/>
    <property type="match status" value="1"/>
</dbReference>
<organism evidence="2 3">
    <name type="scientific">Weizmannia acidilactici</name>
    <dbReference type="NCBI Taxonomy" id="2607726"/>
    <lineage>
        <taxon>Bacteria</taxon>
        <taxon>Bacillati</taxon>
        <taxon>Bacillota</taxon>
        <taxon>Bacilli</taxon>
        <taxon>Bacillales</taxon>
        <taxon>Bacillaceae</taxon>
        <taxon>Heyndrickxia</taxon>
    </lineage>
</organism>
<evidence type="ECO:0000313" key="3">
    <source>
        <dbReference type="Proteomes" id="UP000391919"/>
    </source>
</evidence>
<reference evidence="2 3" key="1">
    <citation type="submission" date="2019-09" db="EMBL/GenBank/DDBJ databases">
        <title>Draft genome sequence of Bacillus sp. JC-7.</title>
        <authorList>
            <person name="Tanaka N."/>
            <person name="Shiwa Y."/>
            <person name="Fujita N."/>
            <person name="Tanasupawat S."/>
        </authorList>
    </citation>
    <scope>NUCLEOTIDE SEQUENCE [LARGE SCALE GENOMIC DNA]</scope>
    <source>
        <strain evidence="2 3">JC-7</strain>
    </source>
</reference>
<name>A0A5J4J588_9BACI</name>
<gene>
    <name evidence="2" type="ORF">BpJC7_14550</name>
</gene>
<proteinExistence type="predicted"/>
<evidence type="ECO:0000259" key="1">
    <source>
        <dbReference type="Pfam" id="PF19279"/>
    </source>
</evidence>
<dbReference type="Pfam" id="PF19279">
    <property type="entry name" value="YegS_C"/>
    <property type="match status" value="1"/>
</dbReference>
<dbReference type="AlphaFoldDB" id="A0A5J4J588"/>
<feature type="domain" description="YegS/DAGK C-terminal" evidence="1">
    <location>
        <begin position="2"/>
        <end position="65"/>
    </location>
</feature>
<comment type="caution">
    <text evidence="2">The sequence shown here is derived from an EMBL/GenBank/DDBJ whole genome shotgun (WGS) entry which is preliminary data.</text>
</comment>
<dbReference type="Proteomes" id="UP000391919">
    <property type="component" value="Unassembled WGS sequence"/>
</dbReference>
<dbReference type="InterPro" id="IPR016064">
    <property type="entry name" value="NAD/diacylglycerol_kinase_sf"/>
</dbReference>
<evidence type="ECO:0000313" key="2">
    <source>
        <dbReference type="EMBL" id="GER70152.1"/>
    </source>
</evidence>
<sequence>MTKWELLRTFPKAYKGKHVHHPSVTMIRGKQVDVTTEWPVLVQGDGEILTKTPVNVTIEKNALLII</sequence>
<protein>
    <recommendedName>
        <fullName evidence="1">YegS/DAGK C-terminal domain-containing protein</fullName>
    </recommendedName>
</protein>
<accession>A0A5J4J588</accession>